<dbReference type="EMBL" id="GG738858">
    <property type="protein sequence ID" value="EFC46512.1"/>
    <property type="molecule type" value="Genomic_DNA"/>
</dbReference>
<protein>
    <submittedName>
        <fullName evidence="2">Predicted protein</fullName>
    </submittedName>
</protein>
<dbReference type="RefSeq" id="XP_002679256.1">
    <property type="nucleotide sequence ID" value="XM_002679210.1"/>
</dbReference>
<dbReference type="KEGG" id="ngr:NAEGRDRAFT_65529"/>
<organism evidence="3">
    <name type="scientific">Naegleria gruberi</name>
    <name type="common">Amoeba</name>
    <dbReference type="NCBI Taxonomy" id="5762"/>
    <lineage>
        <taxon>Eukaryota</taxon>
        <taxon>Discoba</taxon>
        <taxon>Heterolobosea</taxon>
        <taxon>Tetramitia</taxon>
        <taxon>Eutetramitia</taxon>
        <taxon>Vahlkampfiidae</taxon>
        <taxon>Naegleria</taxon>
    </lineage>
</organism>
<dbReference type="AlphaFoldDB" id="D2V9R3"/>
<dbReference type="Proteomes" id="UP000006671">
    <property type="component" value="Unassembled WGS sequence"/>
</dbReference>
<proteinExistence type="predicted"/>
<evidence type="ECO:0000313" key="3">
    <source>
        <dbReference type="Proteomes" id="UP000006671"/>
    </source>
</evidence>
<dbReference type="OMA" id="WAIASIW"/>
<gene>
    <name evidence="2" type="ORF">NAEGRDRAFT_65529</name>
</gene>
<accession>D2V9R3</accession>
<keyword evidence="1" id="KW-0472">Membrane</keyword>
<keyword evidence="1" id="KW-1133">Transmembrane helix</keyword>
<name>D2V9R3_NAEGR</name>
<sequence>MNHQHLSKFAQPSSLMRVFSAGTRKCKGFSLVQSSSWINNRKFQSNNIRQFSSTSLNRNEKQARQDLYSYEVYALPTERDYDRMIPDSVEDKQTIVDLNMDIRNVLNYVLFLACDKYSAERLKGYQEHKFSFGKDRLVSILQLAHDDSTSHSGKKRSLESILDKSTTDYIDIIDAVNSHVQYINRELNRLDLSISEEYYSGSPKISAEESNTSLAQCEKDIEKLNSVFNKMYSMADVDPLDDDLIDNEAYHPIALYLKNKMRIVSVKMDLQKDKDKFKDIESFLKMEHDKDEVLAMCNKIQERALLYMSTLQLTKAYSDITLCTHITKLVVTKDDTKKDILITRGLITLQSLIYMYSLLKEYVVIINRKVDFDFTTENPKDLHHFFVENFKVVQPVMFDNQIVELDSQRLASLVDLKNISLKLAVYASNQLEMLKYDLDGKKFEFLDKYQKDLDLTMKVLKFQAIYVVLKKALSFTLWAIASIWLFRFISRKLEGEPLFK</sequence>
<dbReference type="VEuPathDB" id="AmoebaDB:NAEGRDRAFT_65529"/>
<dbReference type="InParanoid" id="D2V9R3"/>
<keyword evidence="3" id="KW-1185">Reference proteome</keyword>
<dbReference type="GeneID" id="8859591"/>
<reference evidence="2 3" key="1">
    <citation type="journal article" date="2010" name="Cell">
        <title>The genome of Naegleria gruberi illuminates early eukaryotic versatility.</title>
        <authorList>
            <person name="Fritz-Laylin L.K."/>
            <person name="Prochnik S.E."/>
            <person name="Ginger M.L."/>
            <person name="Dacks J.B."/>
            <person name="Carpenter M.L."/>
            <person name="Field M.C."/>
            <person name="Kuo A."/>
            <person name="Paredez A."/>
            <person name="Chapman J."/>
            <person name="Pham J."/>
            <person name="Shu S."/>
            <person name="Neupane R."/>
            <person name="Cipriano M."/>
            <person name="Mancuso J."/>
            <person name="Tu H."/>
            <person name="Salamov A."/>
            <person name="Lindquist E."/>
            <person name="Shapiro H."/>
            <person name="Lucas S."/>
            <person name="Grigoriev I.V."/>
            <person name="Cande W.Z."/>
            <person name="Fulton C."/>
            <person name="Rokhsar D.S."/>
            <person name="Dawson S.C."/>
        </authorList>
    </citation>
    <scope>NUCLEOTIDE SEQUENCE [LARGE SCALE GENOMIC DNA]</scope>
    <source>
        <strain evidence="2 3">NEG-M</strain>
    </source>
</reference>
<evidence type="ECO:0000256" key="1">
    <source>
        <dbReference type="SAM" id="Phobius"/>
    </source>
</evidence>
<dbReference type="OrthoDB" id="10553677at2759"/>
<evidence type="ECO:0000313" key="2">
    <source>
        <dbReference type="EMBL" id="EFC46512.1"/>
    </source>
</evidence>
<keyword evidence="1" id="KW-0812">Transmembrane</keyword>
<feature type="transmembrane region" description="Helical" evidence="1">
    <location>
        <begin position="464"/>
        <end position="486"/>
    </location>
</feature>